<reference evidence="3" key="1">
    <citation type="submission" date="2024-07" db="EMBL/GenBank/DDBJ databases">
        <title>Two chromosome-level genome assemblies of Korean endemic species Abeliophyllum distichum and Forsythia ovata (Oleaceae).</title>
        <authorList>
            <person name="Jang H."/>
        </authorList>
    </citation>
    <scope>NUCLEOTIDE SEQUENCE [LARGE SCALE GENOMIC DNA]</scope>
</reference>
<dbReference type="Gene3D" id="1.10.287.1490">
    <property type="match status" value="1"/>
</dbReference>
<name>A0ABD1TWU7_9LAMI</name>
<comment type="caution">
    <text evidence="2">The sequence shown here is derived from an EMBL/GenBank/DDBJ whole genome shotgun (WGS) entry which is preliminary data.</text>
</comment>
<keyword evidence="3" id="KW-1185">Reference proteome</keyword>
<protein>
    <submittedName>
        <fullName evidence="2">Uncharacterized protein</fullName>
    </submittedName>
</protein>
<evidence type="ECO:0000313" key="2">
    <source>
        <dbReference type="EMBL" id="KAL2517202.1"/>
    </source>
</evidence>
<gene>
    <name evidence="2" type="ORF">Adt_13449</name>
</gene>
<keyword evidence="1" id="KW-0175">Coiled coil</keyword>
<organism evidence="2 3">
    <name type="scientific">Abeliophyllum distichum</name>
    <dbReference type="NCBI Taxonomy" id="126358"/>
    <lineage>
        <taxon>Eukaryota</taxon>
        <taxon>Viridiplantae</taxon>
        <taxon>Streptophyta</taxon>
        <taxon>Embryophyta</taxon>
        <taxon>Tracheophyta</taxon>
        <taxon>Spermatophyta</taxon>
        <taxon>Magnoliopsida</taxon>
        <taxon>eudicotyledons</taxon>
        <taxon>Gunneridae</taxon>
        <taxon>Pentapetalae</taxon>
        <taxon>asterids</taxon>
        <taxon>lamiids</taxon>
        <taxon>Lamiales</taxon>
        <taxon>Oleaceae</taxon>
        <taxon>Forsythieae</taxon>
        <taxon>Abeliophyllum</taxon>
    </lineage>
</organism>
<evidence type="ECO:0000313" key="3">
    <source>
        <dbReference type="Proteomes" id="UP001604336"/>
    </source>
</evidence>
<dbReference type="Proteomes" id="UP001604336">
    <property type="component" value="Unassembled WGS sequence"/>
</dbReference>
<sequence length="119" mass="12852">MGQRLTDEAIQDLDLQAALGAQMKSLNALKEFKKKVAEEEAKVAEFRAAMDSMMATVDSAKAAYEKISQDLAEAEGNVATLMKRLDDAINAQAIDSAALEKANERRSNCSCPSSLKSQP</sequence>
<proteinExistence type="predicted"/>
<accession>A0ABD1TWU7</accession>
<dbReference type="EMBL" id="JBFOLK010000004">
    <property type="protein sequence ID" value="KAL2517202.1"/>
    <property type="molecule type" value="Genomic_DNA"/>
</dbReference>
<feature type="coiled-coil region" evidence="1">
    <location>
        <begin position="29"/>
        <end position="91"/>
    </location>
</feature>
<dbReference type="AlphaFoldDB" id="A0ABD1TWU7"/>
<evidence type="ECO:0000256" key="1">
    <source>
        <dbReference type="SAM" id="Coils"/>
    </source>
</evidence>